<evidence type="ECO:0000256" key="2">
    <source>
        <dbReference type="ARBA" id="ARBA00022741"/>
    </source>
</evidence>
<evidence type="ECO:0008006" key="9">
    <source>
        <dbReference type="Google" id="ProtNLM"/>
    </source>
</evidence>
<dbReference type="InterPro" id="IPR040627">
    <property type="entry name" value="T3SS_ATPase_C"/>
</dbReference>
<dbReference type="Gene3D" id="1.20.1270.330">
    <property type="match status" value="1"/>
</dbReference>
<organism evidence="7 8">
    <name type="scientific">Yoonia rhodophyticola</name>
    <dbReference type="NCBI Taxonomy" id="3137370"/>
    <lineage>
        <taxon>Bacteria</taxon>
        <taxon>Pseudomonadati</taxon>
        <taxon>Pseudomonadota</taxon>
        <taxon>Alphaproteobacteria</taxon>
        <taxon>Rhodobacterales</taxon>
        <taxon>Paracoccaceae</taxon>
        <taxon>Yoonia</taxon>
    </lineage>
</organism>
<feature type="domain" description="T3SS EscN ATPase C-terminal" evidence="6">
    <location>
        <begin position="71"/>
        <end position="139"/>
    </location>
</feature>
<dbReference type="InterPro" id="IPR000194">
    <property type="entry name" value="ATPase_F1/V1/A1_a/bsu_nucl-bd"/>
</dbReference>
<reference evidence="7 8" key="1">
    <citation type="submission" date="2024-04" db="EMBL/GenBank/DDBJ databases">
        <title>Phylogenomic analyses of a clade within the roseobacter group suggest taxonomic reassignments of species of the genera Aestuariivita, Citreicella, Loktanella, Nautella, Pelagibaca, Ruegeria, Thalassobius, Thiobacimonas and Tropicibacter, and the proposal o.</title>
        <authorList>
            <person name="Jeon C.O."/>
        </authorList>
    </citation>
    <scope>NUCLEOTIDE SEQUENCE [LARGE SCALE GENOMIC DNA]</scope>
    <source>
        <strain evidence="7 8">SS1-5</strain>
    </source>
</reference>
<dbReference type="EMBL" id="CP151767">
    <property type="protein sequence ID" value="WZU67165.1"/>
    <property type="molecule type" value="Genomic_DNA"/>
</dbReference>
<evidence type="ECO:0000259" key="6">
    <source>
        <dbReference type="Pfam" id="PF18269"/>
    </source>
</evidence>
<keyword evidence="1" id="KW-0813">Transport</keyword>
<keyword evidence="2" id="KW-0547">Nucleotide-binding</keyword>
<sequence>MIERAGRNVHGDITGLFTVLVEGDDANDPIGEEVRSLTDGHIILDPKIAAEGRYPAINVARSLSRIMGDVTDDTHREMMIEVRRLIAIYERIEILVQIGEYEPGQDKDNDRAVALVPKINEAFKQKIEEKFALEDTFALFKKILSDAK</sequence>
<evidence type="ECO:0000256" key="4">
    <source>
        <dbReference type="ARBA" id="ARBA00022967"/>
    </source>
</evidence>
<dbReference type="GO" id="GO:0005524">
    <property type="term" value="F:ATP binding"/>
    <property type="evidence" value="ECO:0007669"/>
    <property type="project" value="UniProtKB-KW"/>
</dbReference>
<keyword evidence="3" id="KW-0067">ATP-binding</keyword>
<feature type="domain" description="ATPase F1/V1/A1 complex alpha/beta subunit nucleotide-binding" evidence="5">
    <location>
        <begin position="1"/>
        <end position="64"/>
    </location>
</feature>
<dbReference type="Proteomes" id="UP001470809">
    <property type="component" value="Chromosome"/>
</dbReference>
<proteinExistence type="predicted"/>
<dbReference type="PANTHER" id="PTHR15184:SF9">
    <property type="entry name" value="SPI-1 TYPE 3 SECRETION SYSTEM ATPASE"/>
    <property type="match status" value="1"/>
</dbReference>
<dbReference type="InterPro" id="IPR020003">
    <property type="entry name" value="ATPase_a/bsu_AS"/>
</dbReference>
<evidence type="ECO:0000313" key="8">
    <source>
        <dbReference type="Proteomes" id="UP001470809"/>
    </source>
</evidence>
<accession>A0AAN0M9I2</accession>
<evidence type="ECO:0000256" key="3">
    <source>
        <dbReference type="ARBA" id="ARBA00022840"/>
    </source>
</evidence>
<dbReference type="SUPFAM" id="SSF52540">
    <property type="entry name" value="P-loop containing nucleoside triphosphate hydrolases"/>
    <property type="match status" value="1"/>
</dbReference>
<evidence type="ECO:0000259" key="5">
    <source>
        <dbReference type="Pfam" id="PF00006"/>
    </source>
</evidence>
<keyword evidence="8" id="KW-1185">Reference proteome</keyword>
<keyword evidence="4" id="KW-1278">Translocase</keyword>
<dbReference type="Gene3D" id="3.40.50.300">
    <property type="entry name" value="P-loop containing nucleotide triphosphate hydrolases"/>
    <property type="match status" value="1"/>
</dbReference>
<dbReference type="Pfam" id="PF00006">
    <property type="entry name" value="ATP-synt_ab"/>
    <property type="match status" value="1"/>
</dbReference>
<dbReference type="AlphaFoldDB" id="A0AAN0M9I2"/>
<dbReference type="InterPro" id="IPR050053">
    <property type="entry name" value="ATPase_alpha/beta_chains"/>
</dbReference>
<dbReference type="Pfam" id="PF18269">
    <property type="entry name" value="T3SS_ATPase_C"/>
    <property type="match status" value="1"/>
</dbReference>
<dbReference type="InterPro" id="IPR027417">
    <property type="entry name" value="P-loop_NTPase"/>
</dbReference>
<gene>
    <name evidence="7" type="ORF">AABB31_19740</name>
</gene>
<evidence type="ECO:0000313" key="7">
    <source>
        <dbReference type="EMBL" id="WZU67165.1"/>
    </source>
</evidence>
<reference evidence="8" key="2">
    <citation type="submission" date="2024-08" db="EMBL/GenBank/DDBJ databases">
        <title>Phylogenomic analyses of a clade within the roseobacter group suggest taxonomic reassignments of species of the genera Aestuariivita, Citreicella, Loktanella, Nautella, Pelagibaca, Ruegeria, Thalassobius, Thiobacimonas and Tropicibacter, and the proposal o.</title>
        <authorList>
            <person name="Jeon C.O."/>
        </authorList>
    </citation>
    <scope>NUCLEOTIDE SEQUENCE [LARGE SCALE GENOMIC DNA]</scope>
    <source>
        <strain evidence="8">SS1-5</strain>
    </source>
</reference>
<protein>
    <recommendedName>
        <fullName evidence="9">Flagellum-specific ATP synthase FliI</fullName>
    </recommendedName>
</protein>
<dbReference type="GO" id="GO:0046933">
    <property type="term" value="F:proton-transporting ATP synthase activity, rotational mechanism"/>
    <property type="evidence" value="ECO:0007669"/>
    <property type="project" value="TreeGrafter"/>
</dbReference>
<name>A0AAN0M9I2_9RHOB</name>
<evidence type="ECO:0000256" key="1">
    <source>
        <dbReference type="ARBA" id="ARBA00022448"/>
    </source>
</evidence>
<dbReference type="PANTHER" id="PTHR15184">
    <property type="entry name" value="ATP SYNTHASE"/>
    <property type="match status" value="1"/>
</dbReference>
<dbReference type="PROSITE" id="PS00152">
    <property type="entry name" value="ATPASE_ALPHA_BETA"/>
    <property type="match status" value="1"/>
</dbReference>